<evidence type="ECO:0000313" key="3">
    <source>
        <dbReference type="EMBL" id="KAG5846077.1"/>
    </source>
</evidence>
<dbReference type="AlphaFoldDB" id="A0A9D3MBQ4"/>
<keyword evidence="2" id="KW-0732">Signal</keyword>
<sequence>MMRPLFPVTLCCISLLSLQQQPLALPAGARLDRHRLNFLKRVPEAEEGETFIAGTLPSPGASLGPAREEAGRDWWKPPPRQSAPLRRATEAPAQNETPLHRADAGRPAEGAEGATPRPRQGEGPPPPPPPAADARGLRPGHLPGAEPQSPPLPADWPERAGRHLPHEPQESAQLRMSPENEEEEEEEEEASSRKSRRKKKKNSATI</sequence>
<protein>
    <submittedName>
        <fullName evidence="3">Uncharacterized protein</fullName>
    </submittedName>
</protein>
<feature type="compositionally biased region" description="Basic residues" evidence="1">
    <location>
        <begin position="193"/>
        <end position="206"/>
    </location>
</feature>
<keyword evidence="4" id="KW-1185">Reference proteome</keyword>
<organism evidence="3 4">
    <name type="scientific">Anguilla anguilla</name>
    <name type="common">European freshwater eel</name>
    <name type="synonym">Muraena anguilla</name>
    <dbReference type="NCBI Taxonomy" id="7936"/>
    <lineage>
        <taxon>Eukaryota</taxon>
        <taxon>Metazoa</taxon>
        <taxon>Chordata</taxon>
        <taxon>Craniata</taxon>
        <taxon>Vertebrata</taxon>
        <taxon>Euteleostomi</taxon>
        <taxon>Actinopterygii</taxon>
        <taxon>Neopterygii</taxon>
        <taxon>Teleostei</taxon>
        <taxon>Anguilliformes</taxon>
        <taxon>Anguillidae</taxon>
        <taxon>Anguilla</taxon>
    </lineage>
</organism>
<feature type="chain" id="PRO_5038824513" evidence="2">
    <location>
        <begin position="20"/>
        <end position="206"/>
    </location>
</feature>
<accession>A0A9D3MBQ4</accession>
<proteinExistence type="predicted"/>
<feature type="compositionally biased region" description="Acidic residues" evidence="1">
    <location>
        <begin position="179"/>
        <end position="189"/>
    </location>
</feature>
<feature type="signal peptide" evidence="2">
    <location>
        <begin position="1"/>
        <end position="19"/>
    </location>
</feature>
<dbReference type="EMBL" id="JAFIRN010000007">
    <property type="protein sequence ID" value="KAG5846077.1"/>
    <property type="molecule type" value="Genomic_DNA"/>
</dbReference>
<feature type="compositionally biased region" description="Basic and acidic residues" evidence="1">
    <location>
        <begin position="66"/>
        <end position="75"/>
    </location>
</feature>
<name>A0A9D3MBQ4_ANGAN</name>
<comment type="caution">
    <text evidence="3">The sequence shown here is derived from an EMBL/GenBank/DDBJ whole genome shotgun (WGS) entry which is preliminary data.</text>
</comment>
<evidence type="ECO:0000256" key="2">
    <source>
        <dbReference type="SAM" id="SignalP"/>
    </source>
</evidence>
<feature type="region of interest" description="Disordered" evidence="1">
    <location>
        <begin position="49"/>
        <end position="206"/>
    </location>
</feature>
<gene>
    <name evidence="3" type="ORF">ANANG_G00145900</name>
</gene>
<feature type="compositionally biased region" description="Basic and acidic residues" evidence="1">
    <location>
        <begin position="156"/>
        <end position="169"/>
    </location>
</feature>
<dbReference type="Proteomes" id="UP001044222">
    <property type="component" value="Chromosome 7"/>
</dbReference>
<evidence type="ECO:0000313" key="4">
    <source>
        <dbReference type="Proteomes" id="UP001044222"/>
    </source>
</evidence>
<evidence type="ECO:0000256" key="1">
    <source>
        <dbReference type="SAM" id="MobiDB-lite"/>
    </source>
</evidence>
<reference evidence="3" key="1">
    <citation type="submission" date="2021-01" db="EMBL/GenBank/DDBJ databases">
        <title>A chromosome-scale assembly of European eel, Anguilla anguilla.</title>
        <authorList>
            <person name="Henkel C."/>
            <person name="Jong-Raadsen S.A."/>
            <person name="Dufour S."/>
            <person name="Weltzien F.-A."/>
            <person name="Palstra A.P."/>
            <person name="Pelster B."/>
            <person name="Spaink H.P."/>
            <person name="Van Den Thillart G.E."/>
            <person name="Jansen H."/>
            <person name="Zahm M."/>
            <person name="Klopp C."/>
            <person name="Cedric C."/>
            <person name="Louis A."/>
            <person name="Berthelot C."/>
            <person name="Parey E."/>
            <person name="Roest Crollius H."/>
            <person name="Montfort J."/>
            <person name="Robinson-Rechavi M."/>
            <person name="Bucao C."/>
            <person name="Bouchez O."/>
            <person name="Gislard M."/>
            <person name="Lluch J."/>
            <person name="Milhes M."/>
            <person name="Lampietro C."/>
            <person name="Lopez Roques C."/>
            <person name="Donnadieu C."/>
            <person name="Braasch I."/>
            <person name="Desvignes T."/>
            <person name="Postlethwait J."/>
            <person name="Bobe J."/>
            <person name="Guiguen Y."/>
            <person name="Dirks R."/>
        </authorList>
    </citation>
    <scope>NUCLEOTIDE SEQUENCE</scope>
    <source>
        <strain evidence="3">Tag_6206</strain>
        <tissue evidence="3">Liver</tissue>
    </source>
</reference>